<dbReference type="GO" id="GO:0005634">
    <property type="term" value="C:nucleus"/>
    <property type="evidence" value="ECO:0007669"/>
    <property type="project" value="UniProtKB-SubCell"/>
</dbReference>
<dbReference type="PANTHER" id="PTHR13453">
    <property type="entry name" value="KAT8 REGULATORY NSL COMPLEX SUBUNIT 2"/>
    <property type="match status" value="1"/>
</dbReference>
<organism evidence="5 6">
    <name type="scientific">Cephalotus follicularis</name>
    <name type="common">Albany pitcher plant</name>
    <dbReference type="NCBI Taxonomy" id="3775"/>
    <lineage>
        <taxon>Eukaryota</taxon>
        <taxon>Viridiplantae</taxon>
        <taxon>Streptophyta</taxon>
        <taxon>Embryophyta</taxon>
        <taxon>Tracheophyta</taxon>
        <taxon>Spermatophyta</taxon>
        <taxon>Magnoliopsida</taxon>
        <taxon>eudicotyledons</taxon>
        <taxon>Gunneridae</taxon>
        <taxon>Pentapetalae</taxon>
        <taxon>rosids</taxon>
        <taxon>fabids</taxon>
        <taxon>Oxalidales</taxon>
        <taxon>Cephalotaceae</taxon>
        <taxon>Cephalotus</taxon>
    </lineage>
</organism>
<evidence type="ECO:0000313" key="6">
    <source>
        <dbReference type="Proteomes" id="UP000187406"/>
    </source>
</evidence>
<dbReference type="InterPro" id="IPR026316">
    <property type="entry name" value="NSL2"/>
</dbReference>
<protein>
    <submittedName>
        <fullName evidence="5">Zf-C3Hc3H domain-containing protein</fullName>
    </submittedName>
</protein>
<name>A0A1Q3CK62_CEPFO</name>
<dbReference type="InterPro" id="IPR025927">
    <property type="entry name" value="Znf_KANL2-like"/>
</dbReference>
<dbReference type="PANTHER" id="PTHR13453:SF7">
    <property type="entry name" value="KAT8 REGULATORY NSL COMPLEX SUBUNIT 2"/>
    <property type="match status" value="1"/>
</dbReference>
<gene>
    <name evidence="5" type="ORF">CFOL_v3_24045</name>
</gene>
<dbReference type="InParanoid" id="A0A1Q3CK62"/>
<comment type="subcellular location">
    <subcellularLocation>
        <location evidence="1">Nucleus</location>
    </subcellularLocation>
</comment>
<evidence type="ECO:0000259" key="4">
    <source>
        <dbReference type="Pfam" id="PF13891"/>
    </source>
</evidence>
<feature type="region of interest" description="Disordered" evidence="3">
    <location>
        <begin position="1"/>
        <end position="24"/>
    </location>
</feature>
<reference evidence="6" key="1">
    <citation type="submission" date="2016-04" db="EMBL/GenBank/DDBJ databases">
        <title>Cephalotus genome sequencing.</title>
        <authorList>
            <person name="Fukushima K."/>
            <person name="Hasebe M."/>
            <person name="Fang X."/>
        </authorList>
    </citation>
    <scope>NUCLEOTIDE SEQUENCE [LARGE SCALE GENOMIC DNA]</scope>
    <source>
        <strain evidence="6">cv. St1</strain>
    </source>
</reference>
<keyword evidence="2" id="KW-0539">Nucleus</keyword>
<sequence>MANPPRLSSPPSPPQQQQLGPLPLPLPLAVDNNGLAGAEFLTLIEVLTRRSKRVKQLAKIYKSHYWLLMEELKRKHREFYWLYGKSPFKEDDNNSNNNSNNCRTGEKVVELERCGVTGCKAKAMALTRFCHQHILSDSKQKLYKACSYVVKSTQTGPICCGKPVLRSAIPSLCSFHFQKSEKHLARALKKAVLNVSLPSKLAPKLHVMVAEFVKQIQTKRRAAQRVVRVKIEVKEEISS</sequence>
<dbReference type="OrthoDB" id="677315at2759"/>
<dbReference type="Pfam" id="PF13891">
    <property type="entry name" value="zf-C3HC3H_KANSL2"/>
    <property type="match status" value="1"/>
</dbReference>
<proteinExistence type="predicted"/>
<dbReference type="GO" id="GO:0044545">
    <property type="term" value="C:NSL complex"/>
    <property type="evidence" value="ECO:0007669"/>
    <property type="project" value="TreeGrafter"/>
</dbReference>
<dbReference type="Proteomes" id="UP000187406">
    <property type="component" value="Unassembled WGS sequence"/>
</dbReference>
<keyword evidence="6" id="KW-1185">Reference proteome</keyword>
<feature type="domain" description="KANL2-like probable zinc-finger" evidence="4">
    <location>
        <begin position="115"/>
        <end position="177"/>
    </location>
</feature>
<comment type="caution">
    <text evidence="5">The sequence shown here is derived from an EMBL/GenBank/DDBJ whole genome shotgun (WGS) entry which is preliminary data.</text>
</comment>
<evidence type="ECO:0000256" key="1">
    <source>
        <dbReference type="ARBA" id="ARBA00004123"/>
    </source>
</evidence>
<accession>A0A1Q3CK62</accession>
<evidence type="ECO:0000256" key="2">
    <source>
        <dbReference type="ARBA" id="ARBA00023242"/>
    </source>
</evidence>
<dbReference type="EMBL" id="BDDD01002217">
    <property type="protein sequence ID" value="GAV80585.1"/>
    <property type="molecule type" value="Genomic_DNA"/>
</dbReference>
<dbReference type="AlphaFoldDB" id="A0A1Q3CK62"/>
<evidence type="ECO:0000313" key="5">
    <source>
        <dbReference type="EMBL" id="GAV80585.1"/>
    </source>
</evidence>
<evidence type="ECO:0000256" key="3">
    <source>
        <dbReference type="SAM" id="MobiDB-lite"/>
    </source>
</evidence>